<dbReference type="GO" id="GO:0008270">
    <property type="term" value="F:zinc ion binding"/>
    <property type="evidence" value="ECO:0007669"/>
    <property type="project" value="UniProtKB-KW"/>
</dbReference>
<dbReference type="PANTHER" id="PTHR21540">
    <property type="entry name" value="RING FINGER AND SWIM DOMAIN-CONTAINING PROTEIN 2"/>
    <property type="match status" value="1"/>
</dbReference>
<sequence length="466" mass="48271">MASRADGRGVSFFLLVERGPTTFDVRAADEPPTFCARVTVGAEHACSACRWREQPCRHTRWVLQKLFAVPRESALMARTGLSERELGALVSARPRQQAPRADRVVPRDARGGGAPAALRAESVEWLLALSGEEAALLLSGPAARAPLGAPLAASRPRRRPLDPDECCAICFERMGDDPVEAAQTGDELVWCKVSCGRSTHARCLAAWATHNVQPGLAASCPLCRAAWPVGQAASRADAAERDEAAEHERRARLLDGLGELAAREVGAREVGARSDDDDGVDPPSSAALRWFHRQQLGERLQLRADADGARAPGARGACTDGAGARAAGAPLVFARAAPARAHSRLAERVRRPAELAPALEFAPAAVGAQRAQPLGASPPGARYRPLVARPGAHARAGGSGDGAAAAAVSTALGAALPAHAAAGGAALPRPRGGGLPLRFHRAPGFGAVALAADNGAAAPTARQSVQ</sequence>
<name>A0A8J6C3K0_DIALT</name>
<feature type="domain" description="RING-type" evidence="2">
    <location>
        <begin position="167"/>
        <end position="224"/>
    </location>
</feature>
<dbReference type="InterPro" id="IPR039903">
    <property type="entry name" value="Zswim2"/>
</dbReference>
<dbReference type="InterPro" id="IPR013083">
    <property type="entry name" value="Znf_RING/FYVE/PHD"/>
</dbReference>
<dbReference type="AlphaFoldDB" id="A0A8J6C3K0"/>
<organism evidence="3 4">
    <name type="scientific">Diacronema lutheri</name>
    <name type="common">Unicellular marine alga</name>
    <name type="synonym">Monochrysis lutheri</name>
    <dbReference type="NCBI Taxonomy" id="2081491"/>
    <lineage>
        <taxon>Eukaryota</taxon>
        <taxon>Haptista</taxon>
        <taxon>Haptophyta</taxon>
        <taxon>Pavlovophyceae</taxon>
        <taxon>Pavlovales</taxon>
        <taxon>Pavlovaceae</taxon>
        <taxon>Diacronema</taxon>
    </lineage>
</organism>
<dbReference type="InterPro" id="IPR001841">
    <property type="entry name" value="Znf_RING"/>
</dbReference>
<evidence type="ECO:0000313" key="4">
    <source>
        <dbReference type="Proteomes" id="UP000751190"/>
    </source>
</evidence>
<evidence type="ECO:0000256" key="1">
    <source>
        <dbReference type="PROSITE-ProRule" id="PRU00175"/>
    </source>
</evidence>
<dbReference type="Proteomes" id="UP000751190">
    <property type="component" value="Unassembled WGS sequence"/>
</dbReference>
<keyword evidence="1" id="KW-0479">Metal-binding</keyword>
<dbReference type="OrthoDB" id="2122982at2759"/>
<dbReference type="SUPFAM" id="SSF57850">
    <property type="entry name" value="RING/U-box"/>
    <property type="match status" value="1"/>
</dbReference>
<keyword evidence="1" id="KW-0862">Zinc</keyword>
<dbReference type="GO" id="GO:0061630">
    <property type="term" value="F:ubiquitin protein ligase activity"/>
    <property type="evidence" value="ECO:0007669"/>
    <property type="project" value="InterPro"/>
</dbReference>
<reference evidence="3" key="1">
    <citation type="submission" date="2021-05" db="EMBL/GenBank/DDBJ databases">
        <title>The genome of the haptophyte Pavlova lutheri (Diacronema luteri, Pavlovales) - a model for lipid biosynthesis in eukaryotic algae.</title>
        <authorList>
            <person name="Hulatt C.J."/>
            <person name="Posewitz M.C."/>
        </authorList>
    </citation>
    <scope>NUCLEOTIDE SEQUENCE</scope>
    <source>
        <strain evidence="3">NIVA-4/92</strain>
    </source>
</reference>
<evidence type="ECO:0000313" key="3">
    <source>
        <dbReference type="EMBL" id="KAG8459384.1"/>
    </source>
</evidence>
<accession>A0A8J6C3K0</accession>
<keyword evidence="1" id="KW-0863">Zinc-finger</keyword>
<dbReference type="EMBL" id="JAGTXO010000041">
    <property type="protein sequence ID" value="KAG8459384.1"/>
    <property type="molecule type" value="Genomic_DNA"/>
</dbReference>
<dbReference type="Gene3D" id="3.30.40.10">
    <property type="entry name" value="Zinc/RING finger domain, C3HC4 (zinc finger)"/>
    <property type="match status" value="1"/>
</dbReference>
<gene>
    <name evidence="3" type="ORF">KFE25_013020</name>
</gene>
<evidence type="ECO:0000259" key="2">
    <source>
        <dbReference type="PROSITE" id="PS50089"/>
    </source>
</evidence>
<comment type="caution">
    <text evidence="3">The sequence shown here is derived from an EMBL/GenBank/DDBJ whole genome shotgun (WGS) entry which is preliminary data.</text>
</comment>
<proteinExistence type="predicted"/>
<keyword evidence="4" id="KW-1185">Reference proteome</keyword>
<dbReference type="PROSITE" id="PS50089">
    <property type="entry name" value="ZF_RING_2"/>
    <property type="match status" value="1"/>
</dbReference>
<dbReference type="OMA" id="RSTHARC"/>
<dbReference type="PANTHER" id="PTHR21540:SF3">
    <property type="entry name" value="E3 UBIQUITIN-PROTEIN LIGASE ZSWIM2"/>
    <property type="match status" value="1"/>
</dbReference>
<protein>
    <recommendedName>
        <fullName evidence="2">RING-type domain-containing protein</fullName>
    </recommendedName>
</protein>